<dbReference type="Proteomes" id="UP001060085">
    <property type="component" value="Linkage Group LG02"/>
</dbReference>
<gene>
    <name evidence="1" type="ORF">M9H77_07406</name>
</gene>
<proteinExistence type="predicted"/>
<organism evidence="1 2">
    <name type="scientific">Catharanthus roseus</name>
    <name type="common">Madagascar periwinkle</name>
    <name type="synonym">Vinca rosea</name>
    <dbReference type="NCBI Taxonomy" id="4058"/>
    <lineage>
        <taxon>Eukaryota</taxon>
        <taxon>Viridiplantae</taxon>
        <taxon>Streptophyta</taxon>
        <taxon>Embryophyta</taxon>
        <taxon>Tracheophyta</taxon>
        <taxon>Spermatophyta</taxon>
        <taxon>Magnoliopsida</taxon>
        <taxon>eudicotyledons</taxon>
        <taxon>Gunneridae</taxon>
        <taxon>Pentapetalae</taxon>
        <taxon>asterids</taxon>
        <taxon>lamiids</taxon>
        <taxon>Gentianales</taxon>
        <taxon>Apocynaceae</taxon>
        <taxon>Rauvolfioideae</taxon>
        <taxon>Vinceae</taxon>
        <taxon>Catharanthinae</taxon>
        <taxon>Catharanthus</taxon>
    </lineage>
</organism>
<name>A0ACC0BUW0_CATRO</name>
<sequence length="210" mass="24258">MEVVMNMMTMLKKGQEDELRDIRDDIREEEGRRGDVNDEIGIVGNKMEKWKIENEEEKEALNEEYVGSDNEYNDMKIDKDDFIGGEDDDPLNPVNLKGLLDNIKTAVETAGVAGVPTTHENYRNQAVVTEKKTFHFRYMQRCMLQEAMKAGLKRQNKLSIDSFPIEVCMTCVYVMHFMKNLEQAREASPVQSNLARDWILEAFGFDIVYS</sequence>
<keyword evidence="2" id="KW-1185">Reference proteome</keyword>
<evidence type="ECO:0000313" key="2">
    <source>
        <dbReference type="Proteomes" id="UP001060085"/>
    </source>
</evidence>
<dbReference type="EMBL" id="CM044702">
    <property type="protein sequence ID" value="KAI5676456.1"/>
    <property type="molecule type" value="Genomic_DNA"/>
</dbReference>
<evidence type="ECO:0000313" key="1">
    <source>
        <dbReference type="EMBL" id="KAI5676456.1"/>
    </source>
</evidence>
<accession>A0ACC0BUW0</accession>
<reference evidence="2" key="1">
    <citation type="journal article" date="2023" name="Nat. Plants">
        <title>Single-cell RNA sequencing provides a high-resolution roadmap for understanding the multicellular compartmentation of specialized metabolism.</title>
        <authorList>
            <person name="Sun S."/>
            <person name="Shen X."/>
            <person name="Li Y."/>
            <person name="Li Y."/>
            <person name="Wang S."/>
            <person name="Li R."/>
            <person name="Zhang H."/>
            <person name="Shen G."/>
            <person name="Guo B."/>
            <person name="Wei J."/>
            <person name="Xu J."/>
            <person name="St-Pierre B."/>
            <person name="Chen S."/>
            <person name="Sun C."/>
        </authorList>
    </citation>
    <scope>NUCLEOTIDE SEQUENCE [LARGE SCALE GENOMIC DNA]</scope>
</reference>
<protein>
    <submittedName>
        <fullName evidence="1">Uncharacterized protein</fullName>
    </submittedName>
</protein>
<comment type="caution">
    <text evidence="1">The sequence shown here is derived from an EMBL/GenBank/DDBJ whole genome shotgun (WGS) entry which is preliminary data.</text>
</comment>